<name>A0ABR4MCM7_9PEZI</name>
<gene>
    <name evidence="2" type="ORF">HOO65_070487</name>
</gene>
<evidence type="ECO:0000256" key="1">
    <source>
        <dbReference type="SAM" id="MobiDB-lite"/>
    </source>
</evidence>
<proteinExistence type="predicted"/>
<dbReference type="GeneID" id="98120592"/>
<keyword evidence="3" id="KW-1185">Reference proteome</keyword>
<dbReference type="Proteomes" id="UP001610728">
    <property type="component" value="Unassembled WGS sequence"/>
</dbReference>
<comment type="caution">
    <text evidence="2">The sequence shown here is derived from an EMBL/GenBank/DDBJ whole genome shotgun (WGS) entry which is preliminary data.</text>
</comment>
<feature type="region of interest" description="Disordered" evidence="1">
    <location>
        <begin position="196"/>
        <end position="227"/>
    </location>
</feature>
<feature type="region of interest" description="Disordered" evidence="1">
    <location>
        <begin position="292"/>
        <end position="323"/>
    </location>
</feature>
<sequence length="446" mass="47256">MPNPIALTVGIAAITVAAAAAIIIYESPEVRRYAKDVHRRFAKAMPGRRGAPRSNGASVDTDTEDYEFQEPLYNRPEDADGFMMSSQHRNRRRSSFGLNARSNAGADSDMDLDSLDNDDDVTEEARRRQREELDFWNAIHESQEMENARRIADEHESLEQLASKFDDVLNAGAATGAAGAAGAAGAGGSTYNSGANIHGDGSGLRRRGDNQSQSQPQSRGFGFSYPPVYQSPGVDTGAISATSAAAAAAAAHTATSAFDDVPDIYSATNSGDHADLESRAAIPYADNNARVNIEDSETASSLTLDRAATPTSETPMNPFSDINEVSSQDDAFASIQAWAEQSNESFFSPMPMSPHAVPSTPTARSSEPAQSVVSLADEVSEEGAMTPTDSVSVVSSSVHVAMLDNDTVSNEGSRYDVISQTDGMLTPASWSEVGSVVSDDDMHVPA</sequence>
<dbReference type="EMBL" id="JABSNW010000007">
    <property type="protein sequence ID" value="KAL2886025.1"/>
    <property type="molecule type" value="Genomic_DNA"/>
</dbReference>
<dbReference type="RefSeq" id="XP_070857205.1">
    <property type="nucleotide sequence ID" value="XM_071001344.1"/>
</dbReference>
<evidence type="ECO:0000313" key="3">
    <source>
        <dbReference type="Proteomes" id="UP001610728"/>
    </source>
</evidence>
<accession>A0ABR4MCM7</accession>
<reference evidence="2 3" key="1">
    <citation type="submission" date="2020-05" db="EMBL/GenBank/DDBJ databases">
        <title>Ceratocystis lukuohia genome.</title>
        <authorList>
            <person name="Harrington T.C."/>
            <person name="Kim K."/>
            <person name="Mayers C.G."/>
        </authorList>
    </citation>
    <scope>NUCLEOTIDE SEQUENCE [LARGE SCALE GENOMIC DNA]</scope>
    <source>
        <strain evidence="2 3">C4212</strain>
    </source>
</reference>
<feature type="compositionally biased region" description="Acidic residues" evidence="1">
    <location>
        <begin position="108"/>
        <end position="122"/>
    </location>
</feature>
<evidence type="ECO:0000313" key="2">
    <source>
        <dbReference type="EMBL" id="KAL2886025.1"/>
    </source>
</evidence>
<feature type="compositionally biased region" description="Polar residues" evidence="1">
    <location>
        <begin position="298"/>
        <end position="317"/>
    </location>
</feature>
<organism evidence="2 3">
    <name type="scientific">Ceratocystis lukuohia</name>
    <dbReference type="NCBI Taxonomy" id="2019550"/>
    <lineage>
        <taxon>Eukaryota</taxon>
        <taxon>Fungi</taxon>
        <taxon>Dikarya</taxon>
        <taxon>Ascomycota</taxon>
        <taxon>Pezizomycotina</taxon>
        <taxon>Sordariomycetes</taxon>
        <taxon>Hypocreomycetidae</taxon>
        <taxon>Microascales</taxon>
        <taxon>Ceratocystidaceae</taxon>
        <taxon>Ceratocystis</taxon>
    </lineage>
</organism>
<feature type="region of interest" description="Disordered" evidence="1">
    <location>
        <begin position="44"/>
        <end position="126"/>
    </location>
</feature>
<protein>
    <submittedName>
        <fullName evidence="2">Uncharacterized protein</fullName>
    </submittedName>
</protein>